<gene>
    <name evidence="3" type="primary">LOC115477295</name>
</gene>
<feature type="region of interest" description="Disordered" evidence="1">
    <location>
        <begin position="343"/>
        <end position="456"/>
    </location>
</feature>
<evidence type="ECO:0000313" key="2">
    <source>
        <dbReference type="Proteomes" id="UP000515156"/>
    </source>
</evidence>
<protein>
    <submittedName>
        <fullName evidence="3">Uncharacterized protein LOC115477295</fullName>
    </submittedName>
</protein>
<dbReference type="OrthoDB" id="9942268at2759"/>
<keyword evidence="2" id="KW-1185">Reference proteome</keyword>
<dbReference type="KEGG" id="muo:115477295"/>
<evidence type="ECO:0000313" key="3">
    <source>
        <dbReference type="RefSeq" id="XP_030069977.1"/>
    </source>
</evidence>
<dbReference type="Proteomes" id="UP000515156">
    <property type="component" value="Chromosome 1"/>
</dbReference>
<feature type="compositionally biased region" description="Basic and acidic residues" evidence="1">
    <location>
        <begin position="427"/>
        <end position="441"/>
    </location>
</feature>
<sequence>MLPPTDNSQPCEKFEANVFASSRCQNCLRSLRFHQPDDVVEHPEDHAILEASYYDVASESEAQDPLCILAPQCDLYICQSSEERSDSCQETLTCTLVRGKAESLQASTNVDVLSAWEMTRLMVPTVSTYEKQDRMFPVGRQESLQLRDSNMNSRNQSEGWKKGRMESGYFSLERRKSESNRVPSPVHPASESRSRRPSCKDPVASSISLGTGRKLTSSVRSLDSELNWGTVTSSSGHGLVRHNYTALADIPKLRRLSSQEGFDRKHKQAGLGLRTQSPGRAEVERMFGQERKKADVLEAFQALEAGLIHRLEGKSFVGLQRRRQSSPILYREEATLARKEMMSRRMSLRPLSHPDKGSEKASRPKEPDWKNRDGLLHPTCKQNKTNQKLAKSPMAEKRHWENVLKPVGKSNQVERYNTKQMESNQMKWKDRNPSQRTEKSSKTVVLSAQDMKQRQLGHSDWIQSTDKYIKSQHDSVPSQTSTRFSSQSFERFLYWTSNRTPSQSSNKPPSRPSDRSSSQVSHRCLSRNSDSSPSRNSDRSSFRSDRSPSRQSDCSFFQYSDRSPSQCSESSQASIRSPFQPSDKCPSWSFQQSLSCTPDRPPSWTYDRSFSPASYKSHSQSSEMPPSLYSEQPLTRQTNTSDRDFYLTTSKTYEKETNKEEEEKTSRNHEKQKQTSEVGPKRKLY</sequence>
<feature type="compositionally biased region" description="Polar residues" evidence="1">
    <location>
        <begin position="409"/>
        <end position="426"/>
    </location>
</feature>
<organism evidence="2 3">
    <name type="scientific">Microcaecilia unicolor</name>
    <dbReference type="NCBI Taxonomy" id="1415580"/>
    <lineage>
        <taxon>Eukaryota</taxon>
        <taxon>Metazoa</taxon>
        <taxon>Chordata</taxon>
        <taxon>Craniata</taxon>
        <taxon>Vertebrata</taxon>
        <taxon>Euteleostomi</taxon>
        <taxon>Amphibia</taxon>
        <taxon>Gymnophiona</taxon>
        <taxon>Siphonopidae</taxon>
        <taxon>Microcaecilia</taxon>
    </lineage>
</organism>
<dbReference type="RefSeq" id="XP_030069977.1">
    <property type="nucleotide sequence ID" value="XM_030214117.1"/>
</dbReference>
<feature type="compositionally biased region" description="Low complexity" evidence="1">
    <location>
        <begin position="549"/>
        <end position="577"/>
    </location>
</feature>
<evidence type="ECO:0000256" key="1">
    <source>
        <dbReference type="SAM" id="MobiDB-lite"/>
    </source>
</evidence>
<accession>A0A6P7YRZ3</accession>
<feature type="region of interest" description="Disordered" evidence="1">
    <location>
        <begin position="497"/>
        <end position="685"/>
    </location>
</feature>
<reference evidence="3" key="1">
    <citation type="submission" date="2025-08" db="UniProtKB">
        <authorList>
            <consortium name="RefSeq"/>
        </authorList>
    </citation>
    <scope>IDENTIFICATION</scope>
</reference>
<feature type="compositionally biased region" description="Polar residues" evidence="1">
    <location>
        <begin position="380"/>
        <end position="389"/>
    </location>
</feature>
<feature type="compositionally biased region" description="Basic and acidic residues" evidence="1">
    <location>
        <begin position="352"/>
        <end position="375"/>
    </location>
</feature>
<dbReference type="InParanoid" id="A0A6P7YRZ3"/>
<name>A0A6P7YRZ3_9AMPH</name>
<feature type="compositionally biased region" description="Basic and acidic residues" evidence="1">
    <location>
        <begin position="536"/>
        <end position="548"/>
    </location>
</feature>
<proteinExistence type="predicted"/>
<feature type="compositionally biased region" description="Polar residues" evidence="1">
    <location>
        <begin position="606"/>
        <end position="640"/>
    </location>
</feature>
<feature type="compositionally biased region" description="Basic and acidic residues" evidence="1">
    <location>
        <begin position="652"/>
        <end position="674"/>
    </location>
</feature>
<dbReference type="AlphaFoldDB" id="A0A6P7YRZ3"/>
<feature type="region of interest" description="Disordered" evidence="1">
    <location>
        <begin position="172"/>
        <end position="211"/>
    </location>
</feature>
<feature type="compositionally biased region" description="Low complexity" evidence="1">
    <location>
        <begin position="515"/>
        <end position="535"/>
    </location>
</feature>
<dbReference type="GeneID" id="115477295"/>